<feature type="compositionally biased region" description="Basic and acidic residues" evidence="1">
    <location>
        <begin position="7"/>
        <end position="31"/>
    </location>
</feature>
<evidence type="ECO:0000313" key="3">
    <source>
        <dbReference type="Proteomes" id="UP000299102"/>
    </source>
</evidence>
<accession>A0A4C1SSD9</accession>
<sequence>MTRRTIIRSDHAGREKYFKSPSEHPPRHDIHSPRASLAGFDIVLQEIRIAQPSTTNDVPCATTATVYISPSGIKQLSITPGSSADAAQDAILPRRFLLLRHF</sequence>
<comment type="caution">
    <text evidence="2">The sequence shown here is derived from an EMBL/GenBank/DDBJ whole genome shotgun (WGS) entry which is preliminary data.</text>
</comment>
<proteinExistence type="predicted"/>
<gene>
    <name evidence="2" type="ORF">EVAR_3763_1</name>
</gene>
<reference evidence="2 3" key="1">
    <citation type="journal article" date="2019" name="Commun. Biol.">
        <title>The bagworm genome reveals a unique fibroin gene that provides high tensile strength.</title>
        <authorList>
            <person name="Kono N."/>
            <person name="Nakamura H."/>
            <person name="Ohtoshi R."/>
            <person name="Tomita M."/>
            <person name="Numata K."/>
            <person name="Arakawa K."/>
        </authorList>
    </citation>
    <scope>NUCLEOTIDE SEQUENCE [LARGE SCALE GENOMIC DNA]</scope>
</reference>
<evidence type="ECO:0000313" key="2">
    <source>
        <dbReference type="EMBL" id="GBP04864.1"/>
    </source>
</evidence>
<organism evidence="2 3">
    <name type="scientific">Eumeta variegata</name>
    <name type="common">Bagworm moth</name>
    <name type="synonym">Eumeta japonica</name>
    <dbReference type="NCBI Taxonomy" id="151549"/>
    <lineage>
        <taxon>Eukaryota</taxon>
        <taxon>Metazoa</taxon>
        <taxon>Ecdysozoa</taxon>
        <taxon>Arthropoda</taxon>
        <taxon>Hexapoda</taxon>
        <taxon>Insecta</taxon>
        <taxon>Pterygota</taxon>
        <taxon>Neoptera</taxon>
        <taxon>Endopterygota</taxon>
        <taxon>Lepidoptera</taxon>
        <taxon>Glossata</taxon>
        <taxon>Ditrysia</taxon>
        <taxon>Tineoidea</taxon>
        <taxon>Psychidae</taxon>
        <taxon>Oiketicinae</taxon>
        <taxon>Eumeta</taxon>
    </lineage>
</organism>
<feature type="region of interest" description="Disordered" evidence="1">
    <location>
        <begin position="1"/>
        <end position="31"/>
    </location>
</feature>
<dbReference type="Proteomes" id="UP000299102">
    <property type="component" value="Unassembled WGS sequence"/>
</dbReference>
<evidence type="ECO:0000256" key="1">
    <source>
        <dbReference type="SAM" id="MobiDB-lite"/>
    </source>
</evidence>
<protein>
    <submittedName>
        <fullName evidence="2">Uncharacterized protein</fullName>
    </submittedName>
</protein>
<dbReference type="EMBL" id="BGZK01000015">
    <property type="protein sequence ID" value="GBP04864.1"/>
    <property type="molecule type" value="Genomic_DNA"/>
</dbReference>
<name>A0A4C1SSD9_EUMVA</name>
<dbReference type="AlphaFoldDB" id="A0A4C1SSD9"/>
<keyword evidence="3" id="KW-1185">Reference proteome</keyword>